<dbReference type="InterPro" id="IPR036051">
    <property type="entry name" value="KRAB_dom_sf"/>
</dbReference>
<dbReference type="Pfam" id="PF01352">
    <property type="entry name" value="KRAB"/>
    <property type="match status" value="1"/>
</dbReference>
<dbReference type="AlphaFoldDB" id="A0AAV7RLE3"/>
<accession>A0AAV7RLE3</accession>
<dbReference type="InterPro" id="IPR050169">
    <property type="entry name" value="Krueppel_C2H2_ZnF"/>
</dbReference>
<dbReference type="PANTHER" id="PTHR23232:SF133">
    <property type="entry name" value="RIKEN CDNA 1700020N01 GENE"/>
    <property type="match status" value="1"/>
</dbReference>
<dbReference type="GO" id="GO:0006355">
    <property type="term" value="P:regulation of DNA-templated transcription"/>
    <property type="evidence" value="ECO:0007669"/>
    <property type="project" value="InterPro"/>
</dbReference>
<evidence type="ECO:0000313" key="3">
    <source>
        <dbReference type="EMBL" id="KAJ1153666.1"/>
    </source>
</evidence>
<dbReference type="SMART" id="SM00349">
    <property type="entry name" value="KRAB"/>
    <property type="match status" value="1"/>
</dbReference>
<dbReference type="PROSITE" id="PS50805">
    <property type="entry name" value="KRAB"/>
    <property type="match status" value="1"/>
</dbReference>
<gene>
    <name evidence="3" type="ORF">NDU88_006425</name>
</gene>
<feature type="region of interest" description="Disordered" evidence="1">
    <location>
        <begin position="243"/>
        <end position="262"/>
    </location>
</feature>
<protein>
    <recommendedName>
        <fullName evidence="2">KRAB domain-containing protein</fullName>
    </recommendedName>
</protein>
<keyword evidence="4" id="KW-1185">Reference proteome</keyword>
<feature type="compositionally biased region" description="Basic and acidic residues" evidence="1">
    <location>
        <begin position="249"/>
        <end position="259"/>
    </location>
</feature>
<dbReference type="PANTHER" id="PTHR23232">
    <property type="entry name" value="KRAB DOMAIN C2H2 ZINC FINGER"/>
    <property type="match status" value="1"/>
</dbReference>
<dbReference type="Gene3D" id="6.10.140.140">
    <property type="match status" value="1"/>
</dbReference>
<dbReference type="Proteomes" id="UP001066276">
    <property type="component" value="Chromosome 5"/>
</dbReference>
<evidence type="ECO:0000313" key="4">
    <source>
        <dbReference type="Proteomes" id="UP001066276"/>
    </source>
</evidence>
<dbReference type="SUPFAM" id="SSF109640">
    <property type="entry name" value="KRAB domain (Kruppel-associated box)"/>
    <property type="match status" value="1"/>
</dbReference>
<dbReference type="EMBL" id="JANPWB010000009">
    <property type="protein sequence ID" value="KAJ1153666.1"/>
    <property type="molecule type" value="Genomic_DNA"/>
</dbReference>
<evidence type="ECO:0000256" key="1">
    <source>
        <dbReference type="SAM" id="MobiDB-lite"/>
    </source>
</evidence>
<proteinExistence type="predicted"/>
<organism evidence="3 4">
    <name type="scientific">Pleurodeles waltl</name>
    <name type="common">Iberian ribbed newt</name>
    <dbReference type="NCBI Taxonomy" id="8319"/>
    <lineage>
        <taxon>Eukaryota</taxon>
        <taxon>Metazoa</taxon>
        <taxon>Chordata</taxon>
        <taxon>Craniata</taxon>
        <taxon>Vertebrata</taxon>
        <taxon>Euteleostomi</taxon>
        <taxon>Amphibia</taxon>
        <taxon>Batrachia</taxon>
        <taxon>Caudata</taxon>
        <taxon>Salamandroidea</taxon>
        <taxon>Salamandridae</taxon>
        <taxon>Pleurodelinae</taxon>
        <taxon>Pleurodeles</taxon>
    </lineage>
</organism>
<feature type="domain" description="KRAB" evidence="2">
    <location>
        <begin position="12"/>
        <end position="83"/>
    </location>
</feature>
<sequence>MPRRQSAEEAQVSYQEASSCFSEDEWKLLHEWQKELYRNVMKEIHQALISLGPLIATTVFSLRAKEKEELCPLDDQEAEIKNHINLPRSNRTNNPDGRCMRNREESQYLSTLQDKDEEESHDDLSADEEGVFPFLNTDVCLRKEEEMGPIFIDHLGIEMKENSTDPNVGQEFVSFHIKDEEETYCIDSLDRRRIESSATGDGSINRQKISGESKQCTRNITTPYKTSSEKNNCRMFHSSLRVTNSRSQQRSERYQEMSRRKPIQTEHAFSNAEHYGLQQGHPRVKCLDGKQTGMRSLEEPPVKALVVPIVHIRL</sequence>
<dbReference type="CDD" id="cd07765">
    <property type="entry name" value="KRAB_A-box"/>
    <property type="match status" value="1"/>
</dbReference>
<name>A0AAV7RLE3_PLEWA</name>
<evidence type="ECO:0000259" key="2">
    <source>
        <dbReference type="PROSITE" id="PS50805"/>
    </source>
</evidence>
<comment type="caution">
    <text evidence="3">The sequence shown here is derived from an EMBL/GenBank/DDBJ whole genome shotgun (WGS) entry which is preliminary data.</text>
</comment>
<dbReference type="InterPro" id="IPR001909">
    <property type="entry name" value="KRAB"/>
</dbReference>
<reference evidence="3" key="1">
    <citation type="journal article" date="2022" name="bioRxiv">
        <title>Sequencing and chromosome-scale assembly of the giantPleurodeles waltlgenome.</title>
        <authorList>
            <person name="Brown T."/>
            <person name="Elewa A."/>
            <person name="Iarovenko S."/>
            <person name="Subramanian E."/>
            <person name="Araus A.J."/>
            <person name="Petzold A."/>
            <person name="Susuki M."/>
            <person name="Suzuki K.-i.T."/>
            <person name="Hayashi T."/>
            <person name="Toyoda A."/>
            <person name="Oliveira C."/>
            <person name="Osipova E."/>
            <person name="Leigh N.D."/>
            <person name="Simon A."/>
            <person name="Yun M.H."/>
        </authorList>
    </citation>
    <scope>NUCLEOTIDE SEQUENCE</scope>
    <source>
        <strain evidence="3">20211129_DDA</strain>
        <tissue evidence="3">Liver</tissue>
    </source>
</reference>